<evidence type="ECO:0000256" key="10">
    <source>
        <dbReference type="ARBA" id="ARBA00023049"/>
    </source>
</evidence>
<dbReference type="EC" id="3.4.11.2" evidence="4"/>
<dbReference type="Pfam" id="PF01433">
    <property type="entry name" value="Peptidase_M1"/>
    <property type="match status" value="1"/>
</dbReference>
<dbReference type="InterPro" id="IPR014782">
    <property type="entry name" value="Peptidase_M1_dom"/>
</dbReference>
<feature type="chain" id="PRO_5037617392" description="Aminopeptidase N" evidence="14">
    <location>
        <begin position="32"/>
        <end position="502"/>
    </location>
</feature>
<dbReference type="InterPro" id="IPR027268">
    <property type="entry name" value="Peptidase_M4/M1_CTD_sf"/>
</dbReference>
<dbReference type="InterPro" id="IPR042097">
    <property type="entry name" value="Aminopeptidase_N-like_N_sf"/>
</dbReference>
<dbReference type="PANTHER" id="PTHR11533:SF297">
    <property type="entry name" value="AMINOPEPTIDASE N"/>
    <property type="match status" value="1"/>
</dbReference>
<dbReference type="GO" id="GO:0006508">
    <property type="term" value="P:proteolysis"/>
    <property type="evidence" value="ECO:0007669"/>
    <property type="project" value="UniProtKB-KW"/>
</dbReference>
<evidence type="ECO:0000256" key="9">
    <source>
        <dbReference type="ARBA" id="ARBA00022833"/>
    </source>
</evidence>
<dbReference type="PROSITE" id="PS51257">
    <property type="entry name" value="PROKAR_LIPOPROTEIN"/>
    <property type="match status" value="1"/>
</dbReference>
<keyword evidence="14" id="KW-0732">Signal</keyword>
<dbReference type="Gene3D" id="2.60.40.1730">
    <property type="entry name" value="tricorn interacting facor f3 domain"/>
    <property type="match status" value="1"/>
</dbReference>
<name>A0A918Z1R0_9ACTN</name>
<feature type="domain" description="Aminopeptidase N-like N-terminal" evidence="16">
    <location>
        <begin position="67"/>
        <end position="243"/>
    </location>
</feature>
<evidence type="ECO:0000256" key="2">
    <source>
        <dbReference type="ARBA" id="ARBA00001947"/>
    </source>
</evidence>
<evidence type="ECO:0000256" key="4">
    <source>
        <dbReference type="ARBA" id="ARBA00012564"/>
    </source>
</evidence>
<dbReference type="SUPFAM" id="SSF63737">
    <property type="entry name" value="Leukotriene A4 hydrolase N-terminal domain"/>
    <property type="match status" value="1"/>
</dbReference>
<keyword evidence="8" id="KW-0378">Hydrolase</keyword>
<dbReference type="InterPro" id="IPR050344">
    <property type="entry name" value="Peptidase_M1_aminopeptidases"/>
</dbReference>
<evidence type="ECO:0000256" key="6">
    <source>
        <dbReference type="ARBA" id="ARBA00022670"/>
    </source>
</evidence>
<keyword evidence="18" id="KW-1185">Reference proteome</keyword>
<accession>A0A918Z1R0</accession>
<dbReference type="AlphaFoldDB" id="A0A918Z1R0"/>
<keyword evidence="10" id="KW-0482">Metalloprotease</keyword>
<evidence type="ECO:0000256" key="1">
    <source>
        <dbReference type="ARBA" id="ARBA00000098"/>
    </source>
</evidence>
<dbReference type="Pfam" id="PF17900">
    <property type="entry name" value="Peptidase_M1_N"/>
    <property type="match status" value="1"/>
</dbReference>
<comment type="catalytic activity">
    <reaction evidence="1">
        <text>Release of an N-terminal amino acid, Xaa-|-Yaa- from a peptide, amide or arylamide. Xaa is preferably Ala, but may be most amino acids including Pro (slow action). When a terminal hydrophobic residue is followed by a prolyl residue, the two may be released as an intact Xaa-Pro dipeptide.</text>
        <dbReference type="EC" id="3.4.11.2"/>
    </reaction>
</comment>
<dbReference type="GO" id="GO:0008270">
    <property type="term" value="F:zinc ion binding"/>
    <property type="evidence" value="ECO:0007669"/>
    <property type="project" value="InterPro"/>
</dbReference>
<evidence type="ECO:0000313" key="18">
    <source>
        <dbReference type="Proteomes" id="UP000603227"/>
    </source>
</evidence>
<evidence type="ECO:0000256" key="14">
    <source>
        <dbReference type="SAM" id="SignalP"/>
    </source>
</evidence>
<reference evidence="17" key="2">
    <citation type="submission" date="2020-09" db="EMBL/GenBank/DDBJ databases">
        <authorList>
            <person name="Sun Q."/>
            <person name="Zhou Y."/>
        </authorList>
    </citation>
    <scope>NUCLEOTIDE SEQUENCE</scope>
    <source>
        <strain evidence="17">CGMCC 4.7403</strain>
    </source>
</reference>
<dbReference type="SUPFAM" id="SSF55486">
    <property type="entry name" value="Metalloproteases ('zincins'), catalytic domain"/>
    <property type="match status" value="1"/>
</dbReference>
<evidence type="ECO:0000259" key="16">
    <source>
        <dbReference type="Pfam" id="PF17900"/>
    </source>
</evidence>
<evidence type="ECO:0000256" key="5">
    <source>
        <dbReference type="ARBA" id="ARBA00015611"/>
    </source>
</evidence>
<proteinExistence type="inferred from homology"/>
<evidence type="ECO:0000256" key="12">
    <source>
        <dbReference type="ARBA" id="ARBA00031533"/>
    </source>
</evidence>
<comment type="similarity">
    <text evidence="3">Belongs to the peptidase M1 family.</text>
</comment>
<evidence type="ECO:0000256" key="3">
    <source>
        <dbReference type="ARBA" id="ARBA00010136"/>
    </source>
</evidence>
<dbReference type="InterPro" id="IPR001930">
    <property type="entry name" value="Peptidase_M1"/>
</dbReference>
<protein>
    <recommendedName>
        <fullName evidence="5">Aminopeptidase N</fullName>
        <ecNumber evidence="4">3.4.11.2</ecNumber>
    </recommendedName>
    <alternativeName>
        <fullName evidence="11">Alanine aminopeptidase</fullName>
    </alternativeName>
    <alternativeName>
        <fullName evidence="12">Lysyl aminopeptidase</fullName>
    </alternativeName>
</protein>
<gene>
    <name evidence="17" type="ORF">GCM10017771_49090</name>
</gene>
<feature type="region of interest" description="Disordered" evidence="13">
    <location>
        <begin position="35"/>
        <end position="56"/>
    </location>
</feature>
<evidence type="ECO:0000259" key="15">
    <source>
        <dbReference type="Pfam" id="PF01433"/>
    </source>
</evidence>
<evidence type="ECO:0000256" key="7">
    <source>
        <dbReference type="ARBA" id="ARBA00022723"/>
    </source>
</evidence>
<keyword evidence="7" id="KW-0479">Metal-binding</keyword>
<dbReference type="CDD" id="cd09603">
    <property type="entry name" value="M1_APN_like"/>
    <property type="match status" value="1"/>
</dbReference>
<evidence type="ECO:0000256" key="8">
    <source>
        <dbReference type="ARBA" id="ARBA00022801"/>
    </source>
</evidence>
<evidence type="ECO:0000256" key="11">
    <source>
        <dbReference type="ARBA" id="ARBA00029811"/>
    </source>
</evidence>
<dbReference type="GO" id="GO:0016285">
    <property type="term" value="F:alanyl aminopeptidase activity"/>
    <property type="evidence" value="ECO:0007669"/>
    <property type="project" value="UniProtKB-EC"/>
</dbReference>
<dbReference type="EMBL" id="BNAT01000017">
    <property type="protein sequence ID" value="GHE32325.1"/>
    <property type="molecule type" value="Genomic_DNA"/>
</dbReference>
<sequence length="502" mass="54454">MSRSVRPRSTAVVALSLALALALALALTVSACTDDGARSPRGTGTPGAAGLRDPYFPQTGNGGYDVTHYALTLDVDLERNSDPAHHLTGTAVITARATQNLSAFNLDLKGLDVESVTVEGEAARWKRAGQELTVRPRAGLGKGKTFRATVRYSGSPRIITDPDGSQEGWLPTTDGALALGEPTGSMTWFPGNHHPSDKATYDITVTVPKGLHAVSNGELRDESVKDGRTTYAWRSTDPMASYVATVAIGTYEIRRTVAGQLPVYVAVDPAQAKDSRAVLDRIPQVMKWAEDRFGPYPFSSTGAIVDSPGAAGYALETQNRPFFPGAPDLRLLVHELVHQWYGNSVTPKTWRDMWLNEGFATYAEWLWQEDHGGDTAQEIFDAVYEGRHHPDAASGEAVWAFPPANPPSADRISDPPVYERGAMVLHKIRQAIGDAPFFDLLQNWATTHRHGNANTADFTAYAEKFARKRKTRADAGSGATSDVDLALVWKEWLYGDGKPPKA</sequence>
<keyword evidence="6" id="KW-0645">Protease</keyword>
<comment type="caution">
    <text evidence="17">The sequence shown here is derived from an EMBL/GenBank/DDBJ whole genome shotgun (WGS) entry which is preliminary data.</text>
</comment>
<feature type="domain" description="Peptidase M1 membrane alanine aminopeptidase" evidence="15">
    <location>
        <begin position="331"/>
        <end position="464"/>
    </location>
</feature>
<evidence type="ECO:0000256" key="13">
    <source>
        <dbReference type="SAM" id="MobiDB-lite"/>
    </source>
</evidence>
<dbReference type="PRINTS" id="PR00756">
    <property type="entry name" value="ALADIPTASE"/>
</dbReference>
<dbReference type="InterPro" id="IPR045357">
    <property type="entry name" value="Aminopeptidase_N-like_N"/>
</dbReference>
<evidence type="ECO:0000313" key="17">
    <source>
        <dbReference type="EMBL" id="GHE32325.1"/>
    </source>
</evidence>
<organism evidence="17 18">
    <name type="scientific">Streptomyces capitiformicae</name>
    <dbReference type="NCBI Taxonomy" id="2014920"/>
    <lineage>
        <taxon>Bacteria</taxon>
        <taxon>Bacillati</taxon>
        <taxon>Actinomycetota</taxon>
        <taxon>Actinomycetes</taxon>
        <taxon>Kitasatosporales</taxon>
        <taxon>Streptomycetaceae</taxon>
        <taxon>Streptomyces</taxon>
    </lineage>
</organism>
<feature type="signal peptide" evidence="14">
    <location>
        <begin position="1"/>
        <end position="31"/>
    </location>
</feature>
<keyword evidence="9" id="KW-0862">Zinc</keyword>
<dbReference type="Gene3D" id="1.10.390.10">
    <property type="entry name" value="Neutral Protease Domain 2"/>
    <property type="match status" value="1"/>
</dbReference>
<dbReference type="PANTHER" id="PTHR11533">
    <property type="entry name" value="PROTEASE M1 ZINC METALLOPROTEASE"/>
    <property type="match status" value="1"/>
</dbReference>
<comment type="cofactor">
    <cofactor evidence="2">
        <name>Zn(2+)</name>
        <dbReference type="ChEBI" id="CHEBI:29105"/>
    </cofactor>
</comment>
<dbReference type="GO" id="GO:0008237">
    <property type="term" value="F:metallopeptidase activity"/>
    <property type="evidence" value="ECO:0007669"/>
    <property type="project" value="UniProtKB-KW"/>
</dbReference>
<dbReference type="Proteomes" id="UP000603227">
    <property type="component" value="Unassembled WGS sequence"/>
</dbReference>
<reference evidence="17" key="1">
    <citation type="journal article" date="2014" name="Int. J. Syst. Evol. Microbiol.">
        <title>Complete genome sequence of Corynebacterium casei LMG S-19264T (=DSM 44701T), isolated from a smear-ripened cheese.</title>
        <authorList>
            <consortium name="US DOE Joint Genome Institute (JGI-PGF)"/>
            <person name="Walter F."/>
            <person name="Albersmeier A."/>
            <person name="Kalinowski J."/>
            <person name="Ruckert C."/>
        </authorList>
    </citation>
    <scope>NUCLEOTIDE SEQUENCE</scope>
    <source>
        <strain evidence="17">CGMCC 4.7403</strain>
    </source>
</reference>